<organism evidence="2 3">
    <name type="scientific">Sphingomonas alpina</name>
    <dbReference type="NCBI Taxonomy" id="653931"/>
    <lineage>
        <taxon>Bacteria</taxon>
        <taxon>Pseudomonadati</taxon>
        <taxon>Pseudomonadota</taxon>
        <taxon>Alphaproteobacteria</taxon>
        <taxon>Sphingomonadales</taxon>
        <taxon>Sphingomonadaceae</taxon>
        <taxon>Sphingomonas</taxon>
    </lineage>
</organism>
<dbReference type="AlphaFoldDB" id="A0A7H0LMP4"/>
<sequence length="212" mass="22405">MGWVILAAIAGGAALLLWRIGVSRELWSFIGSALVLGAAGYALQGRPLLAGTPVEANARPIAVDAGLVELRESMVGRLRADTAYLTAADGMTRVGDTESAVRAILGGLRRYPDSLALWTGLGTSLALHDGGQVSPTALFAFAQAARLAPKHPAPPFFTGLAYIRAGNFAQARPYWARALALTPAKISYRPELAYRLALLDRLLADADQATPR</sequence>
<dbReference type="InterPro" id="IPR011990">
    <property type="entry name" value="TPR-like_helical_dom_sf"/>
</dbReference>
<gene>
    <name evidence="2" type="ORF">H3Z74_07180</name>
</gene>
<dbReference type="KEGG" id="spap:H3Z74_07180"/>
<dbReference type="Proteomes" id="UP000516148">
    <property type="component" value="Chromosome"/>
</dbReference>
<keyword evidence="3" id="KW-1185">Reference proteome</keyword>
<keyword evidence="1" id="KW-0802">TPR repeat</keyword>
<dbReference type="Gene3D" id="1.25.40.10">
    <property type="entry name" value="Tetratricopeptide repeat domain"/>
    <property type="match status" value="1"/>
</dbReference>
<reference evidence="2 3" key="1">
    <citation type="submission" date="2020-09" db="EMBL/GenBank/DDBJ databases">
        <title>Sphingomonas sp., a new species isolated from pork steak.</title>
        <authorList>
            <person name="Heidler von Heilborn D."/>
        </authorList>
    </citation>
    <scope>NUCLEOTIDE SEQUENCE [LARGE SCALE GENOMIC DNA]</scope>
    <source>
        <strain evidence="3">S8-3T</strain>
    </source>
</reference>
<dbReference type="PROSITE" id="PS50005">
    <property type="entry name" value="TPR"/>
    <property type="match status" value="1"/>
</dbReference>
<dbReference type="EMBL" id="CP061038">
    <property type="protein sequence ID" value="QNQ10947.1"/>
    <property type="molecule type" value="Genomic_DNA"/>
</dbReference>
<name>A0A7H0LMP4_9SPHN</name>
<dbReference type="InterPro" id="IPR019734">
    <property type="entry name" value="TPR_rpt"/>
</dbReference>
<proteinExistence type="predicted"/>
<dbReference type="SUPFAM" id="SSF48452">
    <property type="entry name" value="TPR-like"/>
    <property type="match status" value="1"/>
</dbReference>
<evidence type="ECO:0000313" key="3">
    <source>
        <dbReference type="Proteomes" id="UP000516148"/>
    </source>
</evidence>
<dbReference type="RefSeq" id="WP_187763235.1">
    <property type="nucleotide sequence ID" value="NZ_JANQBJ010000012.1"/>
</dbReference>
<feature type="repeat" description="TPR" evidence="1">
    <location>
        <begin position="152"/>
        <end position="185"/>
    </location>
</feature>
<protein>
    <submittedName>
        <fullName evidence="2">Uncharacterized protein</fullName>
    </submittedName>
</protein>
<accession>A0A7H0LMP4</accession>
<evidence type="ECO:0000313" key="2">
    <source>
        <dbReference type="EMBL" id="QNQ10947.1"/>
    </source>
</evidence>
<evidence type="ECO:0000256" key="1">
    <source>
        <dbReference type="PROSITE-ProRule" id="PRU00339"/>
    </source>
</evidence>